<feature type="transmembrane region" description="Helical" evidence="2">
    <location>
        <begin position="57"/>
        <end position="75"/>
    </location>
</feature>
<reference evidence="4 5" key="1">
    <citation type="submission" date="2018-09" db="EMBL/GenBank/DDBJ databases">
        <authorList>
            <person name="Li J."/>
        </authorList>
    </citation>
    <scope>NUCLEOTIDE SEQUENCE [LARGE SCALE GENOMIC DNA]</scope>
    <source>
        <strain evidence="4 5">2129</strain>
    </source>
</reference>
<dbReference type="InterPro" id="IPR014940">
    <property type="entry name" value="BAAT_C"/>
</dbReference>
<organism evidence="4 5">
    <name type="scientific">Actinomyces lilanjuaniae</name>
    <dbReference type="NCBI Taxonomy" id="2321394"/>
    <lineage>
        <taxon>Bacteria</taxon>
        <taxon>Bacillati</taxon>
        <taxon>Actinomycetota</taxon>
        <taxon>Actinomycetes</taxon>
        <taxon>Actinomycetales</taxon>
        <taxon>Actinomycetaceae</taxon>
        <taxon>Actinomyces</taxon>
    </lineage>
</organism>
<dbReference type="RefSeq" id="WP_120204617.1">
    <property type="nucleotide sequence ID" value="NZ_CP032514.1"/>
</dbReference>
<dbReference type="Gene3D" id="3.40.50.1820">
    <property type="entry name" value="alpha/beta hydrolase"/>
    <property type="match status" value="1"/>
</dbReference>
<feature type="transmembrane region" description="Helical" evidence="2">
    <location>
        <begin position="537"/>
        <end position="560"/>
    </location>
</feature>
<feature type="domain" description="BAAT/Acyl-CoA thioester hydrolase C-terminal" evidence="3">
    <location>
        <begin position="244"/>
        <end position="396"/>
    </location>
</feature>
<dbReference type="SUPFAM" id="SSF53474">
    <property type="entry name" value="alpha/beta-Hydrolases"/>
    <property type="match status" value="1"/>
</dbReference>
<feature type="transmembrane region" description="Helical" evidence="2">
    <location>
        <begin position="580"/>
        <end position="601"/>
    </location>
</feature>
<protein>
    <submittedName>
        <fullName evidence="4">Alpha/beta hydrolase</fullName>
    </submittedName>
</protein>
<dbReference type="InterPro" id="IPR029058">
    <property type="entry name" value="AB_hydrolase_fold"/>
</dbReference>
<accession>A0ABM6Z475</accession>
<dbReference type="InterPro" id="IPR053145">
    <property type="entry name" value="AB_hydrolase_Est10"/>
</dbReference>
<evidence type="ECO:0000313" key="5">
    <source>
        <dbReference type="Proteomes" id="UP000273001"/>
    </source>
</evidence>
<sequence>MHPHRHARLLPRRTRSRPEPLRPSQAEITSGWAWARAFPRRAVGLVVEVCRAGRRRLARLLLGVLALVLLLLLLGAGLTEIWQIVLTLALGALVLAVSYDHRVMGGSIVLVLGLSLVGTLAGPRWSPAVFTAPLAPTTRDTSIGGQVETVPVGTYEVRTIQVSVPQADGQEVPALLRQPVGAPTPTAGVVFLHGAGTQTIEGFAEQAEALASAGATTIVPDKPMKDYTLTERDYVSMAADYAGSVEFLRSLEEVDELRVGLYAESEGGYPGVVLAAQDSRIAFLVLASAPVVPIRQQAAFAMDSYLREVGVPDPLLDIIPRILGSQELPGGWFKYADFDVSAYERHLRVPVLMLYGTEDSSMPVLQGPKTVWESMQEAGNDQLTVRYYAGANHGLKLGTSTEGPLVPGVTRDLARWVTGLPETGGAEPRVAGAASTQVYWAQVPERTRWYASGDLMLVTALLGLGLLGLSAVLWGAGQLPRLRGGHGLDLPAPLGRWAVSLGLSVTASWVLYLAYVLTVARLALNRTSNLWISYGGWVVAQGAALMTVVLLVKLVGRAWLMRGHVRRDGGGRWLTRPAGAVLLTALGGTLVQLMFLAYWGLFPLLL</sequence>
<evidence type="ECO:0000256" key="1">
    <source>
        <dbReference type="SAM" id="MobiDB-lite"/>
    </source>
</evidence>
<feature type="region of interest" description="Disordered" evidence="1">
    <location>
        <begin position="1"/>
        <end position="23"/>
    </location>
</feature>
<keyword evidence="2" id="KW-0812">Transmembrane</keyword>
<proteinExistence type="predicted"/>
<dbReference type="PANTHER" id="PTHR43265:SF1">
    <property type="entry name" value="ESTERASE ESTD"/>
    <property type="match status" value="1"/>
</dbReference>
<evidence type="ECO:0000259" key="3">
    <source>
        <dbReference type="Pfam" id="PF08840"/>
    </source>
</evidence>
<dbReference type="Proteomes" id="UP000273001">
    <property type="component" value="Chromosome"/>
</dbReference>
<dbReference type="PANTHER" id="PTHR43265">
    <property type="entry name" value="ESTERASE ESTD"/>
    <property type="match status" value="1"/>
</dbReference>
<dbReference type="GO" id="GO:0016787">
    <property type="term" value="F:hydrolase activity"/>
    <property type="evidence" value="ECO:0007669"/>
    <property type="project" value="UniProtKB-KW"/>
</dbReference>
<feature type="transmembrane region" description="Helical" evidence="2">
    <location>
        <begin position="81"/>
        <end position="99"/>
    </location>
</feature>
<name>A0ABM6Z475_9ACTO</name>
<evidence type="ECO:0000256" key="2">
    <source>
        <dbReference type="SAM" id="Phobius"/>
    </source>
</evidence>
<feature type="compositionally biased region" description="Basic residues" evidence="1">
    <location>
        <begin position="1"/>
        <end position="15"/>
    </location>
</feature>
<dbReference type="EMBL" id="CP032514">
    <property type="protein sequence ID" value="AYD89937.1"/>
    <property type="molecule type" value="Genomic_DNA"/>
</dbReference>
<feature type="transmembrane region" description="Helical" evidence="2">
    <location>
        <begin position="106"/>
        <end position="125"/>
    </location>
</feature>
<keyword evidence="5" id="KW-1185">Reference proteome</keyword>
<feature type="transmembrane region" description="Helical" evidence="2">
    <location>
        <begin position="455"/>
        <end position="476"/>
    </location>
</feature>
<dbReference type="Pfam" id="PF08840">
    <property type="entry name" value="BAAT_C"/>
    <property type="match status" value="1"/>
</dbReference>
<keyword evidence="2" id="KW-0472">Membrane</keyword>
<feature type="transmembrane region" description="Helical" evidence="2">
    <location>
        <begin position="497"/>
        <end position="517"/>
    </location>
</feature>
<evidence type="ECO:0000313" key="4">
    <source>
        <dbReference type="EMBL" id="AYD89937.1"/>
    </source>
</evidence>
<keyword evidence="2" id="KW-1133">Transmembrane helix</keyword>
<gene>
    <name evidence="4" type="ORF">D5R93_07695</name>
</gene>
<keyword evidence="4" id="KW-0378">Hydrolase</keyword>